<feature type="non-terminal residue" evidence="1">
    <location>
        <position position="33"/>
    </location>
</feature>
<dbReference type="EMBL" id="LXQA011413153">
    <property type="protein sequence ID" value="MCI96379.1"/>
    <property type="molecule type" value="Genomic_DNA"/>
</dbReference>
<accession>A0A392W9B8</accession>
<evidence type="ECO:0000313" key="2">
    <source>
        <dbReference type="Proteomes" id="UP000265520"/>
    </source>
</evidence>
<name>A0A392W9B8_9FABA</name>
<dbReference type="AlphaFoldDB" id="A0A392W9B8"/>
<sequence length="33" mass="3869">MLVYSRSDTPIADDVEALLLIQEAQFEKFRQEL</sequence>
<keyword evidence="2" id="KW-1185">Reference proteome</keyword>
<protein>
    <submittedName>
        <fullName evidence="1">Retrovirus-related pol polyprotein from transposon TNT 1-94</fullName>
    </submittedName>
</protein>
<comment type="caution">
    <text evidence="1">The sequence shown here is derived from an EMBL/GenBank/DDBJ whole genome shotgun (WGS) entry which is preliminary data.</text>
</comment>
<reference evidence="1 2" key="1">
    <citation type="journal article" date="2018" name="Front. Plant Sci.">
        <title>Red Clover (Trifolium pratense) and Zigzag Clover (T. medium) - A Picture of Genomic Similarities and Differences.</title>
        <authorList>
            <person name="Dluhosova J."/>
            <person name="Istvanek J."/>
            <person name="Nedelnik J."/>
            <person name="Repkova J."/>
        </authorList>
    </citation>
    <scope>NUCLEOTIDE SEQUENCE [LARGE SCALE GENOMIC DNA]</scope>
    <source>
        <strain evidence="2">cv. 10/8</strain>
        <tissue evidence="1">Leaf</tissue>
    </source>
</reference>
<dbReference type="Proteomes" id="UP000265520">
    <property type="component" value="Unassembled WGS sequence"/>
</dbReference>
<proteinExistence type="predicted"/>
<evidence type="ECO:0000313" key="1">
    <source>
        <dbReference type="EMBL" id="MCI96379.1"/>
    </source>
</evidence>
<organism evidence="1 2">
    <name type="scientific">Trifolium medium</name>
    <dbReference type="NCBI Taxonomy" id="97028"/>
    <lineage>
        <taxon>Eukaryota</taxon>
        <taxon>Viridiplantae</taxon>
        <taxon>Streptophyta</taxon>
        <taxon>Embryophyta</taxon>
        <taxon>Tracheophyta</taxon>
        <taxon>Spermatophyta</taxon>
        <taxon>Magnoliopsida</taxon>
        <taxon>eudicotyledons</taxon>
        <taxon>Gunneridae</taxon>
        <taxon>Pentapetalae</taxon>
        <taxon>rosids</taxon>
        <taxon>fabids</taxon>
        <taxon>Fabales</taxon>
        <taxon>Fabaceae</taxon>
        <taxon>Papilionoideae</taxon>
        <taxon>50 kb inversion clade</taxon>
        <taxon>NPAAA clade</taxon>
        <taxon>Hologalegina</taxon>
        <taxon>IRL clade</taxon>
        <taxon>Trifolieae</taxon>
        <taxon>Trifolium</taxon>
    </lineage>
</organism>